<organism evidence="2 3">
    <name type="scientific">Pararge aegeria aegeria</name>
    <dbReference type="NCBI Taxonomy" id="348720"/>
    <lineage>
        <taxon>Eukaryota</taxon>
        <taxon>Metazoa</taxon>
        <taxon>Ecdysozoa</taxon>
        <taxon>Arthropoda</taxon>
        <taxon>Hexapoda</taxon>
        <taxon>Insecta</taxon>
        <taxon>Pterygota</taxon>
        <taxon>Neoptera</taxon>
        <taxon>Endopterygota</taxon>
        <taxon>Lepidoptera</taxon>
        <taxon>Glossata</taxon>
        <taxon>Ditrysia</taxon>
        <taxon>Papilionoidea</taxon>
        <taxon>Nymphalidae</taxon>
        <taxon>Satyrinae</taxon>
        <taxon>Satyrini</taxon>
        <taxon>Parargina</taxon>
        <taxon>Pararge</taxon>
    </lineage>
</organism>
<sequence length="107" mass="11635">MTPNESLGAAENKRPGTVDFGAPYKRSMSSSGQQTVELMMMMNKTLGPQSGRLSVGPPPAHWTDDLQKIAGSGWMRKLEVPCALLEELCPAVDTCGRDNDELNLQNE</sequence>
<feature type="region of interest" description="Disordered" evidence="1">
    <location>
        <begin position="1"/>
        <end position="32"/>
    </location>
</feature>
<protein>
    <submittedName>
        <fullName evidence="2">Jg21821 protein</fullName>
    </submittedName>
</protein>
<comment type="caution">
    <text evidence="2">The sequence shown here is derived from an EMBL/GenBank/DDBJ whole genome shotgun (WGS) entry which is preliminary data.</text>
</comment>
<evidence type="ECO:0000313" key="2">
    <source>
        <dbReference type="EMBL" id="CAH2247981.1"/>
    </source>
</evidence>
<keyword evidence="3" id="KW-1185">Reference proteome</keyword>
<dbReference type="Proteomes" id="UP000838756">
    <property type="component" value="Unassembled WGS sequence"/>
</dbReference>
<dbReference type="AlphaFoldDB" id="A0A8S4S380"/>
<evidence type="ECO:0000313" key="3">
    <source>
        <dbReference type="Proteomes" id="UP000838756"/>
    </source>
</evidence>
<reference evidence="2" key="1">
    <citation type="submission" date="2022-03" db="EMBL/GenBank/DDBJ databases">
        <authorList>
            <person name="Lindestad O."/>
        </authorList>
    </citation>
    <scope>NUCLEOTIDE SEQUENCE</scope>
</reference>
<name>A0A8S4S380_9NEOP</name>
<dbReference type="EMBL" id="CAKXAJ010025966">
    <property type="protein sequence ID" value="CAH2247981.1"/>
    <property type="molecule type" value="Genomic_DNA"/>
</dbReference>
<gene>
    <name evidence="2" type="primary">jg21821</name>
    <name evidence="2" type="ORF">PAEG_LOCUS21675</name>
</gene>
<proteinExistence type="predicted"/>
<evidence type="ECO:0000256" key="1">
    <source>
        <dbReference type="SAM" id="MobiDB-lite"/>
    </source>
</evidence>
<accession>A0A8S4S380</accession>
<dbReference type="OrthoDB" id="407509at2759"/>